<dbReference type="NCBIfam" id="NF002276">
    <property type="entry name" value="PRK01209.1-4"/>
    <property type="match status" value="1"/>
</dbReference>
<keyword evidence="11" id="KW-1185">Reference proteome</keyword>
<evidence type="ECO:0000256" key="4">
    <source>
        <dbReference type="ARBA" id="ARBA00022475"/>
    </source>
</evidence>
<dbReference type="GO" id="GO:0005886">
    <property type="term" value="C:plasma membrane"/>
    <property type="evidence" value="ECO:0007669"/>
    <property type="project" value="UniProtKB-SubCell"/>
</dbReference>
<evidence type="ECO:0000256" key="7">
    <source>
        <dbReference type="ARBA" id="ARBA00022989"/>
    </source>
</evidence>
<evidence type="ECO:0000256" key="9">
    <source>
        <dbReference type="HAMAP-Rule" id="MF_00024"/>
    </source>
</evidence>
<dbReference type="EMBL" id="JAPKFM010000005">
    <property type="protein sequence ID" value="MCX2963796.1"/>
    <property type="molecule type" value="Genomic_DNA"/>
</dbReference>
<sequence length="324" mass="33356">MPHPSLPPAPIRRARSGRGIASGLVLGALADRLLGDPPRWHPVAGIGRAIAVLEQQLYGDSHARGAGLTGLSVAAAWGIGALATRRAGARGTVLVTATTTWAVLGGTTLCRVGVAMADALDAGDLDAARRLVPSLCGRDPDALDEAGMIRAAVESIAENTSDAAVAPLLWGAVAGVPGLLAYRTANTLDAMVGYRNPRYQRFGWASARLDDLANLVPARLSGLLVVALGGAPTRTVATWRRDAGRHPSPNAGVVESAFAGAIGVRLGGRTEYRHGVENRPLLGTGAAPTTTDLRAAVHLSRRVQVGAALTSAMIAILVNRRSGD</sequence>
<dbReference type="PANTHER" id="PTHR34308">
    <property type="entry name" value="COBALAMIN BIOSYNTHESIS PROTEIN CBIB"/>
    <property type="match status" value="1"/>
</dbReference>
<keyword evidence="4 9" id="KW-1003">Cell membrane</keyword>
<evidence type="ECO:0000256" key="3">
    <source>
        <dbReference type="ARBA" id="ARBA00006263"/>
    </source>
</evidence>
<proteinExistence type="inferred from homology"/>
<organism evidence="10 11">
    <name type="scientific">Gordonia aquimaris</name>
    <dbReference type="NCBI Taxonomy" id="2984863"/>
    <lineage>
        <taxon>Bacteria</taxon>
        <taxon>Bacillati</taxon>
        <taxon>Actinomycetota</taxon>
        <taxon>Actinomycetes</taxon>
        <taxon>Mycobacteriales</taxon>
        <taxon>Gordoniaceae</taxon>
        <taxon>Gordonia</taxon>
    </lineage>
</organism>
<keyword evidence="8 9" id="KW-0472">Membrane</keyword>
<dbReference type="AlphaFoldDB" id="A0A9X3D4V3"/>
<dbReference type="RefSeq" id="WP_266060911.1">
    <property type="nucleotide sequence ID" value="NZ_JAPKFM010000005.1"/>
</dbReference>
<accession>A0A9X3D4V3</accession>
<dbReference type="NCBIfam" id="TIGR00380">
    <property type="entry name" value="cobal_cbiB"/>
    <property type="match status" value="1"/>
</dbReference>
<evidence type="ECO:0000256" key="2">
    <source>
        <dbReference type="ARBA" id="ARBA00004953"/>
    </source>
</evidence>
<comment type="function">
    <text evidence="9">Converts cobyric acid to cobinamide by the addition of aminopropanol on the F carboxylic group.</text>
</comment>
<dbReference type="Proteomes" id="UP001143347">
    <property type="component" value="Unassembled WGS sequence"/>
</dbReference>
<dbReference type="PANTHER" id="PTHR34308:SF1">
    <property type="entry name" value="COBALAMIN BIOSYNTHESIS PROTEIN CBIB"/>
    <property type="match status" value="1"/>
</dbReference>
<dbReference type="Pfam" id="PF03186">
    <property type="entry name" value="CobD_Cbib"/>
    <property type="match status" value="1"/>
</dbReference>
<comment type="similarity">
    <text evidence="3 9">Belongs to the CobD/CbiB family.</text>
</comment>
<evidence type="ECO:0000256" key="8">
    <source>
        <dbReference type="ARBA" id="ARBA00023136"/>
    </source>
</evidence>
<evidence type="ECO:0000313" key="11">
    <source>
        <dbReference type="Proteomes" id="UP001143347"/>
    </source>
</evidence>
<dbReference type="GO" id="GO:0009236">
    <property type="term" value="P:cobalamin biosynthetic process"/>
    <property type="evidence" value="ECO:0007669"/>
    <property type="project" value="UniProtKB-UniRule"/>
</dbReference>
<dbReference type="GO" id="GO:0015420">
    <property type="term" value="F:ABC-type vitamin B12 transporter activity"/>
    <property type="evidence" value="ECO:0007669"/>
    <property type="project" value="UniProtKB-UniRule"/>
</dbReference>
<comment type="pathway">
    <text evidence="2 9">Cofactor biosynthesis; adenosylcobalamin biosynthesis.</text>
</comment>
<comment type="caution">
    <text evidence="10">The sequence shown here is derived from an EMBL/GenBank/DDBJ whole genome shotgun (WGS) entry which is preliminary data.</text>
</comment>
<evidence type="ECO:0000256" key="5">
    <source>
        <dbReference type="ARBA" id="ARBA00022573"/>
    </source>
</evidence>
<keyword evidence="5 9" id="KW-0169">Cobalamin biosynthesis</keyword>
<dbReference type="HAMAP" id="MF_00024">
    <property type="entry name" value="CobD_CbiB"/>
    <property type="match status" value="1"/>
</dbReference>
<gene>
    <name evidence="9" type="primary">cobD</name>
    <name evidence="10" type="ORF">OSB52_06770</name>
</gene>
<dbReference type="InterPro" id="IPR004485">
    <property type="entry name" value="Cobalamin_biosynth_CobD/CbiB"/>
</dbReference>
<evidence type="ECO:0000256" key="6">
    <source>
        <dbReference type="ARBA" id="ARBA00022692"/>
    </source>
</evidence>
<evidence type="ECO:0000313" key="10">
    <source>
        <dbReference type="EMBL" id="MCX2963796.1"/>
    </source>
</evidence>
<dbReference type="GO" id="GO:0048472">
    <property type="term" value="F:threonine-phosphate decarboxylase activity"/>
    <property type="evidence" value="ECO:0007669"/>
    <property type="project" value="InterPro"/>
</dbReference>
<comment type="subcellular location">
    <subcellularLocation>
        <location evidence="1 9">Cell membrane</location>
        <topology evidence="1 9">Multi-pass membrane protein</topology>
    </subcellularLocation>
</comment>
<protein>
    <recommendedName>
        <fullName evidence="9">Cobalamin biosynthesis protein CobD</fullName>
    </recommendedName>
</protein>
<reference evidence="10" key="1">
    <citation type="submission" date="2022-10" db="EMBL/GenBank/DDBJ databases">
        <title>WGS of marine actinomycetes from Thailand.</title>
        <authorList>
            <person name="Thawai C."/>
        </authorList>
    </citation>
    <scope>NUCLEOTIDE SEQUENCE</scope>
    <source>
        <strain evidence="10">SW21</strain>
    </source>
</reference>
<keyword evidence="6 9" id="KW-0812">Transmembrane</keyword>
<keyword evidence="7 9" id="KW-1133">Transmembrane helix</keyword>
<evidence type="ECO:0000256" key="1">
    <source>
        <dbReference type="ARBA" id="ARBA00004651"/>
    </source>
</evidence>
<name>A0A9X3D4V3_9ACTN</name>